<feature type="domain" description="Low molecular weight protein antigen 6 PH" evidence="2">
    <location>
        <begin position="60"/>
        <end position="124"/>
    </location>
</feature>
<keyword evidence="1" id="KW-0812">Transmembrane</keyword>
<gene>
    <name evidence="3" type="ORF">TM51_13180</name>
</gene>
<accession>A0A9P2T9Q7</accession>
<dbReference type="InterPro" id="IPR019692">
    <property type="entry name" value="CFP-6_PH"/>
</dbReference>
<evidence type="ECO:0000313" key="4">
    <source>
        <dbReference type="Proteomes" id="UP000014184"/>
    </source>
</evidence>
<evidence type="ECO:0000259" key="2">
    <source>
        <dbReference type="Pfam" id="PF10756"/>
    </source>
</evidence>
<comment type="caution">
    <text evidence="3">The sequence shown here is derived from an EMBL/GenBank/DDBJ whole genome shotgun (WGS) entry which is preliminary data.</text>
</comment>
<feature type="transmembrane region" description="Helical" evidence="1">
    <location>
        <begin position="12"/>
        <end position="33"/>
    </location>
</feature>
<proteinExistence type="predicted"/>
<dbReference type="EMBL" id="AOSG01000077">
    <property type="protein sequence ID" value="EOR70345.1"/>
    <property type="molecule type" value="Genomic_DNA"/>
</dbReference>
<keyword evidence="4" id="KW-1185">Reference proteome</keyword>
<dbReference type="AlphaFoldDB" id="A0A9P2T9Q7"/>
<feature type="transmembrane region" description="Helical" evidence="1">
    <location>
        <begin position="40"/>
        <end position="59"/>
    </location>
</feature>
<organism evidence="3 4">
    <name type="scientific">Thermobifida fusca TM51</name>
    <dbReference type="NCBI Taxonomy" id="1169414"/>
    <lineage>
        <taxon>Bacteria</taxon>
        <taxon>Bacillati</taxon>
        <taxon>Actinomycetota</taxon>
        <taxon>Actinomycetes</taxon>
        <taxon>Streptosporangiales</taxon>
        <taxon>Nocardiopsidaceae</taxon>
        <taxon>Thermobifida</taxon>
    </lineage>
</organism>
<dbReference type="Proteomes" id="UP000014184">
    <property type="component" value="Unassembled WGS sequence"/>
</dbReference>
<evidence type="ECO:0000256" key="1">
    <source>
        <dbReference type="SAM" id="Phobius"/>
    </source>
</evidence>
<dbReference type="Pfam" id="PF10756">
    <property type="entry name" value="bPH_6"/>
    <property type="match status" value="1"/>
</dbReference>
<protein>
    <recommendedName>
        <fullName evidence="2">Low molecular weight protein antigen 6 PH domain-containing protein</fullName>
    </recommendedName>
</protein>
<keyword evidence="1" id="KW-1133">Transmembrane helix</keyword>
<reference evidence="3 4" key="1">
    <citation type="journal article" date="2013" name="Genome Announc.">
        <title>Draft Genome Sequence of the Lignocellulose Decomposer Thermobifida fusca Strain TM51.</title>
        <authorList>
            <person name="Toth A."/>
            <person name="Barna T."/>
            <person name="Nagy I."/>
            <person name="Horvath B."/>
            <person name="Nagy I."/>
            <person name="Tancsics A."/>
            <person name="Kriszt B."/>
            <person name="Baka E."/>
            <person name="Fekete C."/>
            <person name="Kukolya J."/>
        </authorList>
    </citation>
    <scope>NUCLEOTIDE SEQUENCE [LARGE SCALE GENOMIC DNA]</scope>
    <source>
        <strain evidence="3 4">TM51</strain>
    </source>
</reference>
<name>A0A9P2T9Q7_THEFU</name>
<keyword evidence="1" id="KW-0472">Membrane</keyword>
<sequence length="194" mass="21258">MGRAVTTFRQPFSHFMGWAWLVISALLLVDLVVRGKDFSAVVSGAVLLITVGVAYVVAIRPKVVATEDGVRLVNPLREVFVPWSAFTWADVSDVLRVHADDQVFRSWAVRENKRAEVRENLRRLNGYGEGPDDPRQMRPAERVAWTLRSQAEQRKARAGKGAGAGAGPTVAWSPDAVASLAVPVALWLASLIVM</sequence>
<evidence type="ECO:0000313" key="3">
    <source>
        <dbReference type="EMBL" id="EOR70345.1"/>
    </source>
</evidence>